<sequence>MQSRIRCSWPMRRFFQRILEKVHVSIIQFWLSRGAPGQ</sequence>
<proteinExistence type="predicted"/>
<dbReference type="AlphaFoldDB" id="A0A249PE06"/>
<dbReference type="Proteomes" id="UP000217211">
    <property type="component" value="Chromosome"/>
</dbReference>
<protein>
    <submittedName>
        <fullName evidence="1">Uncharacterized protein</fullName>
    </submittedName>
</protein>
<reference evidence="1 2" key="1">
    <citation type="submission" date="2017-08" db="EMBL/GenBank/DDBJ databases">
        <title>Multipartite genome sequences of Sinorhizobium species nodulating soybeans.</title>
        <authorList>
            <person name="Tian C.F."/>
        </authorList>
    </citation>
    <scope>NUCLEOTIDE SEQUENCE [LARGE SCALE GENOMIC DNA]</scope>
    <source>
        <strain evidence="1 2">CCBAU 05684</strain>
    </source>
</reference>
<gene>
    <name evidence="1" type="ORF">SJ05684_c25560</name>
</gene>
<keyword evidence="2" id="KW-1185">Reference proteome</keyword>
<dbReference type="EMBL" id="CP023067">
    <property type="protein sequence ID" value="ASY63995.1"/>
    <property type="molecule type" value="Genomic_DNA"/>
</dbReference>
<name>A0A249PE06_9HYPH</name>
<dbReference type="KEGG" id="esj:SJ05684_c25560"/>
<evidence type="ECO:0000313" key="1">
    <source>
        <dbReference type="EMBL" id="ASY63995.1"/>
    </source>
</evidence>
<organism evidence="1 2">
    <name type="scientific">Sinorhizobium sojae CCBAU 05684</name>
    <dbReference type="NCBI Taxonomy" id="716928"/>
    <lineage>
        <taxon>Bacteria</taxon>
        <taxon>Pseudomonadati</taxon>
        <taxon>Pseudomonadota</taxon>
        <taxon>Alphaproteobacteria</taxon>
        <taxon>Hyphomicrobiales</taxon>
        <taxon>Rhizobiaceae</taxon>
        <taxon>Sinorhizobium/Ensifer group</taxon>
        <taxon>Sinorhizobium</taxon>
    </lineage>
</organism>
<accession>A0A249PE06</accession>
<evidence type="ECO:0000313" key="2">
    <source>
        <dbReference type="Proteomes" id="UP000217211"/>
    </source>
</evidence>